<dbReference type="Proteomes" id="UP000179807">
    <property type="component" value="Unassembled WGS sequence"/>
</dbReference>
<dbReference type="Gene3D" id="3.40.50.300">
    <property type="entry name" value="P-loop containing nucleotide triphosphate hydrolases"/>
    <property type="match status" value="1"/>
</dbReference>
<dbReference type="GeneID" id="94839664"/>
<dbReference type="GO" id="GO:0045335">
    <property type="term" value="C:phagocytic vesicle"/>
    <property type="evidence" value="ECO:0007669"/>
    <property type="project" value="TreeGrafter"/>
</dbReference>
<dbReference type="InterPro" id="IPR027417">
    <property type="entry name" value="P-loop_NTPase"/>
</dbReference>
<dbReference type="PANTHER" id="PTHR47981">
    <property type="entry name" value="RAB FAMILY"/>
    <property type="match status" value="1"/>
</dbReference>
<dbReference type="OrthoDB" id="188276at2759"/>
<dbReference type="CDD" id="cd00154">
    <property type="entry name" value="Rab"/>
    <property type="match status" value="1"/>
</dbReference>
<comment type="caution">
    <text evidence="4">The sequence shown here is derived from an EMBL/GenBank/DDBJ whole genome shotgun (WGS) entry which is preliminary data.</text>
</comment>
<reference evidence="4" key="1">
    <citation type="submission" date="2016-10" db="EMBL/GenBank/DDBJ databases">
        <authorList>
            <person name="Benchimol M."/>
            <person name="Almeida L.G."/>
            <person name="Vasconcelos A.T."/>
            <person name="Perreira-Neves A."/>
            <person name="Rosa I.A."/>
            <person name="Tasca T."/>
            <person name="Bogo M.R."/>
            <person name="de Souza W."/>
        </authorList>
    </citation>
    <scope>NUCLEOTIDE SEQUENCE [LARGE SCALE GENOMIC DNA]</scope>
    <source>
        <strain evidence="4">K</strain>
    </source>
</reference>
<dbReference type="InterPro" id="IPR001806">
    <property type="entry name" value="Small_GTPase"/>
</dbReference>
<protein>
    <submittedName>
        <fullName evidence="4">Ras-related protein Rab-24</fullName>
    </submittedName>
</protein>
<dbReference type="VEuPathDB" id="TrichDB:TRFO_26460"/>
<dbReference type="SMART" id="SM00175">
    <property type="entry name" value="RAB"/>
    <property type="match status" value="1"/>
</dbReference>
<evidence type="ECO:0000256" key="2">
    <source>
        <dbReference type="ARBA" id="ARBA00022741"/>
    </source>
</evidence>
<keyword evidence="2" id="KW-0547">Nucleotide-binding</keyword>
<dbReference type="EMBL" id="MLAK01000747">
    <property type="protein sequence ID" value="OHT05773.1"/>
    <property type="molecule type" value="Genomic_DNA"/>
</dbReference>
<dbReference type="SMART" id="SM00174">
    <property type="entry name" value="RHO"/>
    <property type="match status" value="1"/>
</dbReference>
<evidence type="ECO:0000256" key="1">
    <source>
        <dbReference type="ARBA" id="ARBA00006270"/>
    </source>
</evidence>
<dbReference type="RefSeq" id="XP_068358909.1">
    <property type="nucleotide sequence ID" value="XM_068504960.1"/>
</dbReference>
<dbReference type="PROSITE" id="PS51419">
    <property type="entry name" value="RAB"/>
    <property type="match status" value="1"/>
</dbReference>
<evidence type="ECO:0000313" key="5">
    <source>
        <dbReference type="Proteomes" id="UP000179807"/>
    </source>
</evidence>
<gene>
    <name evidence="4" type="primary">rab24</name>
    <name evidence="4" type="ORF">TRFO_26460</name>
</gene>
<keyword evidence="3" id="KW-0342">GTP-binding</keyword>
<dbReference type="GO" id="GO:0005770">
    <property type="term" value="C:late endosome"/>
    <property type="evidence" value="ECO:0007669"/>
    <property type="project" value="TreeGrafter"/>
</dbReference>
<comment type="similarity">
    <text evidence="1">Belongs to the small GTPase superfamily. Rab family.</text>
</comment>
<dbReference type="PRINTS" id="PR00449">
    <property type="entry name" value="RASTRNSFRMNG"/>
</dbReference>
<dbReference type="GO" id="GO:0032889">
    <property type="term" value="P:regulation of vacuole fusion, non-autophagic"/>
    <property type="evidence" value="ECO:0007669"/>
    <property type="project" value="TreeGrafter"/>
</dbReference>
<evidence type="ECO:0000256" key="3">
    <source>
        <dbReference type="ARBA" id="ARBA00023134"/>
    </source>
</evidence>
<sequence>MAEGTLTIRVIFVGNTNVGKTAINTRYLNNTFSADTASTLTPTSSNVSEKTLDGKEVTLQLWDTAGQERFQSLSQVFYRDANIAIICVDGSDQESFSSISLWKSRVLDHEPKCHCVIAVTKSDLCDDQRSQIIQQCQQACNSQSISDYFITSSRTGEGVKEMFGQIATIGEKELRNSSMSVTSANDRNCVNIETKVDKKKKKKAGC</sequence>
<accession>A0A1J4K8L6</accession>
<dbReference type="GO" id="GO:0003924">
    <property type="term" value="F:GTPase activity"/>
    <property type="evidence" value="ECO:0007669"/>
    <property type="project" value="InterPro"/>
</dbReference>
<dbReference type="AlphaFoldDB" id="A0A1J4K8L6"/>
<dbReference type="PANTHER" id="PTHR47981:SF20">
    <property type="entry name" value="RAS-RELATED PROTEIN RAB-7A"/>
    <property type="match status" value="1"/>
</dbReference>
<dbReference type="Pfam" id="PF00071">
    <property type="entry name" value="Ras"/>
    <property type="match status" value="1"/>
</dbReference>
<proteinExistence type="inferred from homology"/>
<name>A0A1J4K8L6_9EUKA</name>
<dbReference type="GO" id="GO:0005525">
    <property type="term" value="F:GTP binding"/>
    <property type="evidence" value="ECO:0007669"/>
    <property type="project" value="UniProtKB-KW"/>
</dbReference>
<dbReference type="NCBIfam" id="TIGR00231">
    <property type="entry name" value="small_GTP"/>
    <property type="match status" value="1"/>
</dbReference>
<dbReference type="InterPro" id="IPR005225">
    <property type="entry name" value="Small_GTP-bd"/>
</dbReference>
<dbReference type="GO" id="GO:0005773">
    <property type="term" value="C:vacuole"/>
    <property type="evidence" value="ECO:0007669"/>
    <property type="project" value="TreeGrafter"/>
</dbReference>
<organism evidence="4 5">
    <name type="scientific">Tritrichomonas foetus</name>
    <dbReference type="NCBI Taxonomy" id="1144522"/>
    <lineage>
        <taxon>Eukaryota</taxon>
        <taxon>Metamonada</taxon>
        <taxon>Parabasalia</taxon>
        <taxon>Tritrichomonadida</taxon>
        <taxon>Tritrichomonadidae</taxon>
        <taxon>Tritrichomonas</taxon>
    </lineage>
</organism>
<keyword evidence="5" id="KW-1185">Reference proteome</keyword>
<evidence type="ECO:0000313" key="4">
    <source>
        <dbReference type="EMBL" id="OHT05773.1"/>
    </source>
</evidence>
<dbReference type="SMART" id="SM00173">
    <property type="entry name" value="RAS"/>
    <property type="match status" value="1"/>
</dbReference>
<dbReference type="FunFam" id="3.40.50.300:FF:001204">
    <property type="entry name" value="Small GTP-binding protein, putative"/>
    <property type="match status" value="1"/>
</dbReference>
<dbReference type="SUPFAM" id="SSF52540">
    <property type="entry name" value="P-loop containing nucleoside triphosphate hydrolases"/>
    <property type="match status" value="1"/>
</dbReference>